<dbReference type="GO" id="GO:0008745">
    <property type="term" value="F:N-acetylmuramoyl-L-alanine amidase activity"/>
    <property type="evidence" value="ECO:0007669"/>
    <property type="project" value="UniProtKB-EC"/>
</dbReference>
<dbReference type="GO" id="GO:0071555">
    <property type="term" value="P:cell wall organization"/>
    <property type="evidence" value="ECO:0007669"/>
    <property type="project" value="UniProtKB-KW"/>
</dbReference>
<comment type="subcellular location">
    <subcellularLocation>
        <location evidence="2">Periplasm</location>
    </subcellularLocation>
</comment>
<reference evidence="11 12" key="1">
    <citation type="submission" date="2024-02" db="EMBL/GenBank/DDBJ databases">
        <title>A novel Wenzhouxiangellaceae bacterium, isolated from coastal sediments.</title>
        <authorList>
            <person name="Du Z.-J."/>
            <person name="Ye Y.-Q."/>
            <person name="Zhang X.-Y."/>
        </authorList>
    </citation>
    <scope>NUCLEOTIDE SEQUENCE [LARGE SCALE GENOMIC DNA]</scope>
    <source>
        <strain evidence="11 12">CH-27</strain>
    </source>
</reference>
<evidence type="ECO:0000256" key="2">
    <source>
        <dbReference type="ARBA" id="ARBA00004418"/>
    </source>
</evidence>
<dbReference type="Gene3D" id="3.10.350.10">
    <property type="entry name" value="LysM domain"/>
    <property type="match status" value="1"/>
</dbReference>
<protein>
    <recommendedName>
        <fullName evidence="9">N-acetylmuramoyl-L-alanine amidase AmiC</fullName>
        <ecNumber evidence="4">3.5.1.28</ecNumber>
    </recommendedName>
</protein>
<dbReference type="EMBL" id="JAZHOG010000004">
    <property type="protein sequence ID" value="MEJ8567629.1"/>
    <property type="molecule type" value="Genomic_DNA"/>
</dbReference>
<evidence type="ECO:0000256" key="8">
    <source>
        <dbReference type="ARBA" id="ARBA00023316"/>
    </source>
</evidence>
<dbReference type="Pfam" id="PF01476">
    <property type="entry name" value="LysM"/>
    <property type="match status" value="1"/>
</dbReference>
<gene>
    <name evidence="11" type="ORF">V3330_08335</name>
</gene>
<dbReference type="Pfam" id="PF11741">
    <property type="entry name" value="AMIN"/>
    <property type="match status" value="1"/>
</dbReference>
<comment type="catalytic activity">
    <reaction evidence="1">
        <text>Hydrolyzes the link between N-acetylmuramoyl residues and L-amino acid residues in certain cell-wall glycopeptides.</text>
        <dbReference type="EC" id="3.5.1.28"/>
    </reaction>
</comment>
<sequence>MTKRLVMAWIVGWMALGTLAQGGLIRTAAAAEVSGFRVWTDPDKTRAVLDLSGRAEYRLFTLKNPDRVVIDLNGSELQHSLDFQQEHAGIITGVRHGAPDEGTLRVVFDLSEAGKLKSFMLDPTGQYGHRLVIDLYPETGEARAVPVRQYADMRNSERDVVVAIDAGHGGEDPGALGPRRTREKDVVLAIAKELSKAIDNLPGMRAVLIRDGDYYIPHRDRYEKARQHRADLFVSIHADAFHNPRVAGGSVFILSNRGASSEFARRLADSENRSDLIGGVTLKDKDDMLASVLLDLSQSATLEASSLVAQSVFSSMREVGKTHKNRVEAANFLVLKSPDVPSILVETAFISNPAEEARLKDPKWQRKMAGAIARGVQDYFVFSPPPGTWIAANRKPVRYRVMAGDTLGGIADRYRVTVYSLRQANGLKGDIIRVGTELLIPTT</sequence>
<dbReference type="Pfam" id="PF01520">
    <property type="entry name" value="Amidase_3"/>
    <property type="match status" value="1"/>
</dbReference>
<dbReference type="SUPFAM" id="SSF54106">
    <property type="entry name" value="LysM domain"/>
    <property type="match status" value="1"/>
</dbReference>
<proteinExistence type="inferred from homology"/>
<dbReference type="InterPro" id="IPR002508">
    <property type="entry name" value="MurNAc-LAA_cat"/>
</dbReference>
<keyword evidence="5" id="KW-0732">Signal</keyword>
<comment type="similarity">
    <text evidence="3">Belongs to the N-acetylmuramoyl-L-alanine amidase 3 family.</text>
</comment>
<evidence type="ECO:0000259" key="10">
    <source>
        <dbReference type="PROSITE" id="PS51782"/>
    </source>
</evidence>
<dbReference type="InterPro" id="IPR050695">
    <property type="entry name" value="N-acetylmuramoyl_amidase_3"/>
</dbReference>
<evidence type="ECO:0000256" key="3">
    <source>
        <dbReference type="ARBA" id="ARBA00010860"/>
    </source>
</evidence>
<dbReference type="PANTHER" id="PTHR30404">
    <property type="entry name" value="N-ACETYLMURAMOYL-L-ALANINE AMIDASE"/>
    <property type="match status" value="1"/>
</dbReference>
<dbReference type="Proteomes" id="UP001359886">
    <property type="component" value="Unassembled WGS sequence"/>
</dbReference>
<organism evidence="11 12">
    <name type="scientific">Elongatibacter sediminis</name>
    <dbReference type="NCBI Taxonomy" id="3119006"/>
    <lineage>
        <taxon>Bacteria</taxon>
        <taxon>Pseudomonadati</taxon>
        <taxon>Pseudomonadota</taxon>
        <taxon>Gammaproteobacteria</taxon>
        <taxon>Chromatiales</taxon>
        <taxon>Wenzhouxiangellaceae</taxon>
        <taxon>Elongatibacter</taxon>
    </lineage>
</organism>
<dbReference type="RefSeq" id="WP_354694943.1">
    <property type="nucleotide sequence ID" value="NZ_JAZHOG010000004.1"/>
</dbReference>
<dbReference type="GO" id="GO:0030288">
    <property type="term" value="C:outer membrane-bounded periplasmic space"/>
    <property type="evidence" value="ECO:0007669"/>
    <property type="project" value="TreeGrafter"/>
</dbReference>
<dbReference type="AlphaFoldDB" id="A0AAW9R6G7"/>
<evidence type="ECO:0000256" key="1">
    <source>
        <dbReference type="ARBA" id="ARBA00001561"/>
    </source>
</evidence>
<dbReference type="InterPro" id="IPR036779">
    <property type="entry name" value="LysM_dom_sf"/>
</dbReference>
<dbReference type="SUPFAM" id="SSF53187">
    <property type="entry name" value="Zn-dependent exopeptidases"/>
    <property type="match status" value="1"/>
</dbReference>
<dbReference type="CDD" id="cd00118">
    <property type="entry name" value="LysM"/>
    <property type="match status" value="1"/>
</dbReference>
<accession>A0AAW9R6G7</accession>
<dbReference type="PANTHER" id="PTHR30404:SF0">
    <property type="entry name" value="N-ACETYLMURAMOYL-L-ALANINE AMIDASE AMIC"/>
    <property type="match status" value="1"/>
</dbReference>
<dbReference type="Gene3D" id="3.40.630.40">
    <property type="entry name" value="Zn-dependent exopeptidases"/>
    <property type="match status" value="1"/>
</dbReference>
<keyword evidence="7 11" id="KW-0378">Hydrolase</keyword>
<name>A0AAW9R6G7_9GAMM</name>
<dbReference type="InterPro" id="IPR018392">
    <property type="entry name" value="LysM"/>
</dbReference>
<dbReference type="PROSITE" id="PS51782">
    <property type="entry name" value="LYSM"/>
    <property type="match status" value="1"/>
</dbReference>
<evidence type="ECO:0000256" key="4">
    <source>
        <dbReference type="ARBA" id="ARBA00011901"/>
    </source>
</evidence>
<evidence type="ECO:0000256" key="6">
    <source>
        <dbReference type="ARBA" id="ARBA00022764"/>
    </source>
</evidence>
<comment type="caution">
    <text evidence="11">The sequence shown here is derived from an EMBL/GenBank/DDBJ whole genome shotgun (WGS) entry which is preliminary data.</text>
</comment>
<dbReference type="GO" id="GO:0009253">
    <property type="term" value="P:peptidoglycan catabolic process"/>
    <property type="evidence" value="ECO:0007669"/>
    <property type="project" value="InterPro"/>
</dbReference>
<evidence type="ECO:0000313" key="12">
    <source>
        <dbReference type="Proteomes" id="UP001359886"/>
    </source>
</evidence>
<dbReference type="CDD" id="cd02696">
    <property type="entry name" value="MurNAc-LAA"/>
    <property type="match status" value="1"/>
</dbReference>
<evidence type="ECO:0000256" key="7">
    <source>
        <dbReference type="ARBA" id="ARBA00022801"/>
    </source>
</evidence>
<dbReference type="EC" id="3.5.1.28" evidence="4"/>
<keyword evidence="6" id="KW-0574">Periplasm</keyword>
<dbReference type="Gene3D" id="2.60.40.3500">
    <property type="match status" value="1"/>
</dbReference>
<evidence type="ECO:0000256" key="5">
    <source>
        <dbReference type="ARBA" id="ARBA00022729"/>
    </source>
</evidence>
<dbReference type="FunFam" id="3.40.630.40:FF:000001">
    <property type="entry name" value="N-acetylmuramoyl-L-alanine amidase"/>
    <property type="match status" value="1"/>
</dbReference>
<dbReference type="SMART" id="SM00257">
    <property type="entry name" value="LysM"/>
    <property type="match status" value="1"/>
</dbReference>
<feature type="domain" description="LysM" evidence="10">
    <location>
        <begin position="397"/>
        <end position="440"/>
    </location>
</feature>
<keyword evidence="12" id="KW-1185">Reference proteome</keyword>
<dbReference type="SMART" id="SM00646">
    <property type="entry name" value="Ami_3"/>
    <property type="match status" value="1"/>
</dbReference>
<keyword evidence="8" id="KW-0961">Cell wall biogenesis/degradation</keyword>
<evidence type="ECO:0000313" key="11">
    <source>
        <dbReference type="EMBL" id="MEJ8567629.1"/>
    </source>
</evidence>
<dbReference type="InterPro" id="IPR021731">
    <property type="entry name" value="AMIN_dom"/>
</dbReference>
<evidence type="ECO:0000256" key="9">
    <source>
        <dbReference type="ARBA" id="ARBA00074581"/>
    </source>
</evidence>